<evidence type="ECO:0000313" key="1">
    <source>
        <dbReference type="EMBL" id="SZF05772.1"/>
    </source>
</evidence>
<gene>
    <name evidence="1" type="ORF">BLGHR1_16575</name>
</gene>
<organism evidence="1 2">
    <name type="scientific">Blumeria hordei</name>
    <name type="common">Barley powdery mildew</name>
    <name type="synonym">Blumeria graminis f. sp. hordei</name>
    <dbReference type="NCBI Taxonomy" id="2867405"/>
    <lineage>
        <taxon>Eukaryota</taxon>
        <taxon>Fungi</taxon>
        <taxon>Dikarya</taxon>
        <taxon>Ascomycota</taxon>
        <taxon>Pezizomycotina</taxon>
        <taxon>Leotiomycetes</taxon>
        <taxon>Erysiphales</taxon>
        <taxon>Erysiphaceae</taxon>
        <taxon>Blumeria</taxon>
    </lineage>
</organism>
<dbReference type="AlphaFoldDB" id="A0A383V2L8"/>
<evidence type="ECO:0000313" key="2">
    <source>
        <dbReference type="Proteomes" id="UP000275772"/>
    </source>
</evidence>
<proteinExistence type="predicted"/>
<accession>A0A383V2L8</accession>
<dbReference type="EMBL" id="UNSH01000086">
    <property type="protein sequence ID" value="SZF05772.1"/>
    <property type="molecule type" value="Genomic_DNA"/>
</dbReference>
<sequence>MNCIYAVLLFTSQFHHQADRMVITGDENFPLYAVFDPPSVGNFPRPIRESNLFKLEDKDRFYGTHWARYCSSQMNHHSIVSFVVKDSRPITSSSPLSFSNQAAQEDACFAHMQRVQIFDKPGVPIKFSDITKNHICSESLVANLAFQRKISVVGPYRHFVPLQADSLIKVAADEPIKLKNLLLFGLILKGETIYNTNQALVWYQGHLHLIEWDEQKRIWYFLTNLRPEAPNGILIARFLDDNYTTSERSYDNYVADCLDKDLPVYLETQGSNFQASNAVDHNCLTLFMREGRFKASHARGSIGAYLSSPS</sequence>
<protein>
    <submittedName>
        <fullName evidence="1">Uncharacterized protein</fullName>
    </submittedName>
</protein>
<dbReference type="VEuPathDB" id="FungiDB:BLGHR1_16575"/>
<reference evidence="1 2" key="1">
    <citation type="submission" date="2017-11" db="EMBL/GenBank/DDBJ databases">
        <authorList>
            <person name="Kracher B."/>
        </authorList>
    </citation>
    <scope>NUCLEOTIDE SEQUENCE [LARGE SCALE GENOMIC DNA]</scope>
    <source>
        <strain evidence="1 2">RACE1</strain>
    </source>
</reference>
<name>A0A383V2L8_BLUHO</name>
<dbReference type="Proteomes" id="UP000275772">
    <property type="component" value="Unassembled WGS sequence"/>
</dbReference>